<evidence type="ECO:0000256" key="1">
    <source>
        <dbReference type="SAM" id="MobiDB-lite"/>
    </source>
</evidence>
<comment type="caution">
    <text evidence="2">The sequence shown here is derived from an EMBL/GenBank/DDBJ whole genome shotgun (WGS) entry which is preliminary data.</text>
</comment>
<evidence type="ECO:0000313" key="2">
    <source>
        <dbReference type="EMBL" id="NVN37532.1"/>
    </source>
</evidence>
<dbReference type="EMBL" id="JABXXS010000025">
    <property type="protein sequence ID" value="NVN37532.1"/>
    <property type="molecule type" value="Genomic_DNA"/>
</dbReference>
<dbReference type="RefSeq" id="WP_025439587.1">
    <property type="nucleotide sequence ID" value="NZ_JABXXS010000025.1"/>
</dbReference>
<reference evidence="2 3" key="1">
    <citation type="submission" date="2020-06" db="EMBL/GenBank/DDBJ databases">
        <title>Description of novel acetic acid bacteria.</title>
        <authorList>
            <person name="Sombolestani A."/>
        </authorList>
    </citation>
    <scope>NUCLEOTIDE SEQUENCE [LARGE SCALE GENOMIC DNA]</scope>
    <source>
        <strain evidence="2 3">LMG 25</strain>
    </source>
</reference>
<protein>
    <submittedName>
        <fullName evidence="2">Uncharacterized protein</fullName>
    </submittedName>
</protein>
<dbReference type="AlphaFoldDB" id="A0A850P6V0"/>
<accession>A0A850P6V0</accession>
<gene>
    <name evidence="2" type="ORF">HUK81_11395</name>
</gene>
<dbReference type="Proteomes" id="UP000522590">
    <property type="component" value="Unassembled WGS sequence"/>
</dbReference>
<organism evidence="2 3">
    <name type="scientific">Komagataeibacter swingsii</name>
    <dbReference type="NCBI Taxonomy" id="215220"/>
    <lineage>
        <taxon>Bacteria</taxon>
        <taxon>Pseudomonadati</taxon>
        <taxon>Pseudomonadota</taxon>
        <taxon>Alphaproteobacteria</taxon>
        <taxon>Acetobacterales</taxon>
        <taxon>Acetobacteraceae</taxon>
        <taxon>Komagataeibacter</taxon>
    </lineage>
</organism>
<proteinExistence type="predicted"/>
<feature type="region of interest" description="Disordered" evidence="1">
    <location>
        <begin position="1"/>
        <end position="21"/>
    </location>
</feature>
<evidence type="ECO:0000313" key="3">
    <source>
        <dbReference type="Proteomes" id="UP000522590"/>
    </source>
</evidence>
<sequence>MNHDAGDEGAGMPKVWPQPDGTPVSCRDKLLILQENYTELQGILRDAFEDAILMGVDEAAMRRILLDLVNTLRSPKA</sequence>
<name>A0A850P6V0_9PROT</name>